<evidence type="ECO:0000256" key="6">
    <source>
        <dbReference type="SAM" id="MobiDB-lite"/>
    </source>
</evidence>
<dbReference type="Pfam" id="PF04347">
    <property type="entry name" value="FliO"/>
    <property type="match status" value="1"/>
</dbReference>
<keyword evidence="2" id="KW-1003">Cell membrane</keyword>
<organism evidence="7 8">
    <name type="scientific">Ruficoccus amylovorans</name>
    <dbReference type="NCBI Taxonomy" id="1804625"/>
    <lineage>
        <taxon>Bacteria</taxon>
        <taxon>Pseudomonadati</taxon>
        <taxon>Verrucomicrobiota</taxon>
        <taxon>Opitutia</taxon>
        <taxon>Puniceicoccales</taxon>
        <taxon>Cerasicoccaceae</taxon>
        <taxon>Ruficoccus</taxon>
    </lineage>
</organism>
<dbReference type="RefSeq" id="WP_185675984.1">
    <property type="nucleotide sequence ID" value="NZ_JACHVB010000035.1"/>
</dbReference>
<feature type="region of interest" description="Disordered" evidence="6">
    <location>
        <begin position="69"/>
        <end position="92"/>
    </location>
</feature>
<keyword evidence="7" id="KW-0282">Flagellum</keyword>
<gene>
    <name evidence="7" type="ORF">H5P28_12190</name>
</gene>
<keyword evidence="5" id="KW-0472">Membrane</keyword>
<evidence type="ECO:0000313" key="7">
    <source>
        <dbReference type="EMBL" id="MBC2595018.1"/>
    </source>
</evidence>
<keyword evidence="8" id="KW-1185">Reference proteome</keyword>
<accession>A0A842HG61</accession>
<proteinExistence type="predicted"/>
<keyword evidence="7" id="KW-0969">Cilium</keyword>
<dbReference type="AlphaFoldDB" id="A0A842HG61"/>
<keyword evidence="7" id="KW-0966">Cell projection</keyword>
<evidence type="ECO:0000313" key="8">
    <source>
        <dbReference type="Proteomes" id="UP000546464"/>
    </source>
</evidence>
<dbReference type="Proteomes" id="UP000546464">
    <property type="component" value="Unassembled WGS sequence"/>
</dbReference>
<keyword evidence="3" id="KW-0812">Transmembrane</keyword>
<evidence type="ECO:0000256" key="1">
    <source>
        <dbReference type="ARBA" id="ARBA00004236"/>
    </source>
</evidence>
<reference evidence="7 8" key="1">
    <citation type="submission" date="2020-07" db="EMBL/GenBank/DDBJ databases">
        <authorList>
            <person name="Feng X."/>
        </authorList>
    </citation>
    <scope>NUCLEOTIDE SEQUENCE [LARGE SCALE GENOMIC DNA]</scope>
    <source>
        <strain evidence="7 8">JCM31066</strain>
    </source>
</reference>
<evidence type="ECO:0000256" key="4">
    <source>
        <dbReference type="ARBA" id="ARBA00022989"/>
    </source>
</evidence>
<comment type="caution">
    <text evidence="7">The sequence shown here is derived from an EMBL/GenBank/DDBJ whole genome shotgun (WGS) entry which is preliminary data.</text>
</comment>
<evidence type="ECO:0000256" key="5">
    <source>
        <dbReference type="ARBA" id="ARBA00023136"/>
    </source>
</evidence>
<dbReference type="GO" id="GO:0016020">
    <property type="term" value="C:membrane"/>
    <property type="evidence" value="ECO:0007669"/>
    <property type="project" value="InterPro"/>
</dbReference>
<evidence type="ECO:0000256" key="3">
    <source>
        <dbReference type="ARBA" id="ARBA00022692"/>
    </source>
</evidence>
<dbReference type="EMBL" id="JACHVB010000035">
    <property type="protein sequence ID" value="MBC2595018.1"/>
    <property type="molecule type" value="Genomic_DNA"/>
</dbReference>
<dbReference type="GO" id="GO:0044781">
    <property type="term" value="P:bacterial-type flagellum organization"/>
    <property type="evidence" value="ECO:0007669"/>
    <property type="project" value="InterPro"/>
</dbReference>
<sequence>MFLGLILIGALAIWLFKRRGSMLTRPGQLKLLESRSLGGRQFIVVAAYGNERFLLGVCPGRIDYLGTLQSPEDVEPSETIPPTGRLYGEEHR</sequence>
<dbReference type="InterPro" id="IPR022781">
    <property type="entry name" value="Flagellar_biosynth_FliO"/>
</dbReference>
<name>A0A842HG61_9BACT</name>
<comment type="subcellular location">
    <subcellularLocation>
        <location evidence="1">Cell membrane</location>
    </subcellularLocation>
</comment>
<evidence type="ECO:0000256" key="2">
    <source>
        <dbReference type="ARBA" id="ARBA00022475"/>
    </source>
</evidence>
<keyword evidence="4" id="KW-1133">Transmembrane helix</keyword>
<protein>
    <submittedName>
        <fullName evidence="7">Flagellar biosynthetic protein FliO</fullName>
    </submittedName>
</protein>